<evidence type="ECO:0000256" key="7">
    <source>
        <dbReference type="ARBA" id="ARBA00022967"/>
    </source>
</evidence>
<keyword evidence="9" id="KW-0520">NAD</keyword>
<dbReference type="GO" id="GO:0005886">
    <property type="term" value="C:plasma membrane"/>
    <property type="evidence" value="ECO:0007669"/>
    <property type="project" value="UniProtKB-SubCell"/>
</dbReference>
<dbReference type="PANTHER" id="PTHR10160:SF19">
    <property type="entry name" value="PROTON-TRANSLOCATING NAD(P)(+) TRANSHYDROGENASE"/>
    <property type="match status" value="1"/>
</dbReference>
<organism evidence="14 15">
    <name type="scientific">Cymbomonas tetramitiformis</name>
    <dbReference type="NCBI Taxonomy" id="36881"/>
    <lineage>
        <taxon>Eukaryota</taxon>
        <taxon>Viridiplantae</taxon>
        <taxon>Chlorophyta</taxon>
        <taxon>Pyramimonadophyceae</taxon>
        <taxon>Pyramimonadales</taxon>
        <taxon>Pyramimonadaceae</taxon>
        <taxon>Cymbomonas</taxon>
    </lineage>
</organism>
<dbReference type="Pfam" id="PF02233">
    <property type="entry name" value="PNTB"/>
    <property type="match status" value="1"/>
</dbReference>
<dbReference type="InterPro" id="IPR034300">
    <property type="entry name" value="PNTB-like"/>
</dbReference>
<dbReference type="AlphaFoldDB" id="A0AAE0GT07"/>
<feature type="transmembrane region" description="Helical" evidence="12">
    <location>
        <begin position="533"/>
        <end position="554"/>
    </location>
</feature>
<dbReference type="SUPFAM" id="SSF51735">
    <property type="entry name" value="NAD(P)-binding Rossmann-fold domains"/>
    <property type="match status" value="1"/>
</dbReference>
<dbReference type="GO" id="GO:0006740">
    <property type="term" value="P:NADPH regeneration"/>
    <property type="evidence" value="ECO:0007669"/>
    <property type="project" value="TreeGrafter"/>
</dbReference>
<feature type="transmembrane region" description="Helical" evidence="12">
    <location>
        <begin position="256"/>
        <end position="275"/>
    </location>
</feature>
<evidence type="ECO:0000256" key="12">
    <source>
        <dbReference type="SAM" id="Phobius"/>
    </source>
</evidence>
<feature type="transmembrane region" description="Helical" evidence="12">
    <location>
        <begin position="460"/>
        <end position="481"/>
    </location>
</feature>
<feature type="transmembrane region" description="Helical" evidence="12">
    <location>
        <begin position="287"/>
        <end position="306"/>
    </location>
</feature>
<evidence type="ECO:0000256" key="11">
    <source>
        <dbReference type="ARBA" id="ARBA00048202"/>
    </source>
</evidence>
<evidence type="ECO:0000256" key="8">
    <source>
        <dbReference type="ARBA" id="ARBA00022989"/>
    </source>
</evidence>
<dbReference type="GO" id="GO:0008750">
    <property type="term" value="F:proton-translocating NAD(P)+ transhydrogenase activity"/>
    <property type="evidence" value="ECO:0007669"/>
    <property type="project" value="UniProtKB-EC"/>
</dbReference>
<comment type="catalytic activity">
    <reaction evidence="11">
        <text>NAD(+) + NADPH + H(+)(in) = NADH + NADP(+) + H(+)(out)</text>
        <dbReference type="Rhea" id="RHEA:47992"/>
        <dbReference type="ChEBI" id="CHEBI:15378"/>
        <dbReference type="ChEBI" id="CHEBI:57540"/>
        <dbReference type="ChEBI" id="CHEBI:57783"/>
        <dbReference type="ChEBI" id="CHEBI:57945"/>
        <dbReference type="ChEBI" id="CHEBI:58349"/>
        <dbReference type="EC" id="7.1.1.1"/>
    </reaction>
</comment>
<evidence type="ECO:0000313" key="15">
    <source>
        <dbReference type="Proteomes" id="UP001190700"/>
    </source>
</evidence>
<dbReference type="InterPro" id="IPR024605">
    <property type="entry name" value="NADP_transhyd_a_C"/>
</dbReference>
<feature type="domain" description="Alanine dehydrogenase/pyridine nucleotide transhydrogenase NAD(H)-binding" evidence="13">
    <location>
        <begin position="1"/>
        <end position="143"/>
    </location>
</feature>
<evidence type="ECO:0000256" key="6">
    <source>
        <dbReference type="ARBA" id="ARBA00022857"/>
    </source>
</evidence>
<dbReference type="InterPro" id="IPR007698">
    <property type="entry name" value="AlaDH/PNT_NAD(H)-bd"/>
</dbReference>
<dbReference type="GO" id="GO:0050661">
    <property type="term" value="F:NADP binding"/>
    <property type="evidence" value="ECO:0007669"/>
    <property type="project" value="TreeGrafter"/>
</dbReference>
<dbReference type="Pfam" id="PF01262">
    <property type="entry name" value="AlaDh_PNT_C"/>
    <property type="match status" value="1"/>
</dbReference>
<feature type="transmembrane region" description="Helical" evidence="12">
    <location>
        <begin position="493"/>
        <end position="513"/>
    </location>
</feature>
<feature type="transmembrane region" description="Helical" evidence="12">
    <location>
        <begin position="318"/>
        <end position="338"/>
    </location>
</feature>
<dbReference type="InterPro" id="IPR029035">
    <property type="entry name" value="DHS-like_NAD/FAD-binding_dom"/>
</dbReference>
<feature type="transmembrane region" description="Helical" evidence="12">
    <location>
        <begin position="566"/>
        <end position="587"/>
    </location>
</feature>
<dbReference type="PANTHER" id="PTHR10160">
    <property type="entry name" value="NAD(P) TRANSHYDROGENASE"/>
    <property type="match status" value="1"/>
</dbReference>
<keyword evidence="6" id="KW-0521">NADP</keyword>
<feature type="transmembrane region" description="Helical" evidence="12">
    <location>
        <begin position="599"/>
        <end position="623"/>
    </location>
</feature>
<keyword evidence="5 12" id="KW-0812">Transmembrane</keyword>
<gene>
    <name evidence="14" type="ORF">CYMTET_8682</name>
</gene>
<feature type="transmembrane region" description="Helical" evidence="12">
    <location>
        <begin position="359"/>
        <end position="375"/>
    </location>
</feature>
<dbReference type="InterPro" id="IPR036291">
    <property type="entry name" value="NAD(P)-bd_dom_sf"/>
</dbReference>
<name>A0AAE0GT07_9CHLO</name>
<dbReference type="Proteomes" id="UP001190700">
    <property type="component" value="Unassembled WGS sequence"/>
</dbReference>
<keyword evidence="4" id="KW-0997">Cell inner membrane</keyword>
<accession>A0AAE0GT07</accession>
<dbReference type="SUPFAM" id="SSF52467">
    <property type="entry name" value="DHS-like NAD/FAD-binding domain"/>
    <property type="match status" value="1"/>
</dbReference>
<evidence type="ECO:0000313" key="14">
    <source>
        <dbReference type="EMBL" id="KAK3283633.1"/>
    </source>
</evidence>
<protein>
    <recommendedName>
        <fullName evidence="2">proton-translocating NAD(P)(+) transhydrogenase</fullName>
        <ecNumber evidence="2">7.1.1.1</ecNumber>
    </recommendedName>
</protein>
<keyword evidence="10 12" id="KW-0472">Membrane</keyword>
<dbReference type="Pfam" id="PF12769">
    <property type="entry name" value="PNTB_4TM"/>
    <property type="match status" value="1"/>
</dbReference>
<proteinExistence type="predicted"/>
<comment type="caution">
    <text evidence="14">The sequence shown here is derived from an EMBL/GenBank/DDBJ whole genome shotgun (WGS) entry which is preliminary data.</text>
</comment>
<evidence type="ECO:0000256" key="4">
    <source>
        <dbReference type="ARBA" id="ARBA00022519"/>
    </source>
</evidence>
<dbReference type="EC" id="7.1.1.1" evidence="2"/>
<evidence type="ECO:0000256" key="5">
    <source>
        <dbReference type="ARBA" id="ARBA00022692"/>
    </source>
</evidence>
<evidence type="ECO:0000259" key="13">
    <source>
        <dbReference type="SMART" id="SM01002"/>
    </source>
</evidence>
<feature type="transmembrane region" description="Helical" evidence="12">
    <location>
        <begin position="430"/>
        <end position="448"/>
    </location>
</feature>
<reference evidence="14 15" key="1">
    <citation type="journal article" date="2015" name="Genome Biol. Evol.">
        <title>Comparative Genomics of a Bacterivorous Green Alga Reveals Evolutionary Causalities and Consequences of Phago-Mixotrophic Mode of Nutrition.</title>
        <authorList>
            <person name="Burns J.A."/>
            <person name="Paasch A."/>
            <person name="Narechania A."/>
            <person name="Kim E."/>
        </authorList>
    </citation>
    <scope>NUCLEOTIDE SEQUENCE [LARGE SCALE GENOMIC DNA]</scope>
    <source>
        <strain evidence="14 15">PLY_AMNH</strain>
    </source>
</reference>
<evidence type="ECO:0000256" key="1">
    <source>
        <dbReference type="ARBA" id="ARBA00004429"/>
    </source>
</evidence>
<evidence type="ECO:0000256" key="2">
    <source>
        <dbReference type="ARBA" id="ARBA00012943"/>
    </source>
</evidence>
<evidence type="ECO:0000256" key="9">
    <source>
        <dbReference type="ARBA" id="ARBA00023027"/>
    </source>
</evidence>
<evidence type="ECO:0000256" key="10">
    <source>
        <dbReference type="ARBA" id="ARBA00023136"/>
    </source>
</evidence>
<keyword evidence="15" id="KW-1185">Reference proteome</keyword>
<dbReference type="SMART" id="SM01002">
    <property type="entry name" value="AlaDh_PNT_C"/>
    <property type="match status" value="1"/>
</dbReference>
<dbReference type="Gene3D" id="3.40.50.1220">
    <property type="entry name" value="TPP-binding domain"/>
    <property type="match status" value="1"/>
</dbReference>
<dbReference type="Gene3D" id="3.40.50.720">
    <property type="entry name" value="NAD(P)-binding Rossmann-like Domain"/>
    <property type="match status" value="1"/>
</dbReference>
<sequence>MESQPAVALGVLPLTPGDWAGRCFDVRPVCEEQVKALGGEFLKVPGFENYDGSGAGGYAKEIGDDFLKAEMQMFKDQCAECDVVVTTALIPNRPAPKLILAEAVAVMKTGSVIVDLAAENGGNVEGCKPGETYTNENGVTIIGKFPMQNEMPNQASSLFSNNCSNFLKSMGDKETFFLNPADEAVRGTWLLDDGVELERYIPVLAPPPPPKEPAEEVEKEPEMSDETKNLIKVFTQCVIWAVPAIALAFASKGVDLGNLGMLTTFALACLAGAAAVKGVQSALHSPLMSLTNAISGLTIVGGLFVFQDMASFATAAWWKWLGPVAVFVSALNIGGGFTMTGRMIGMFKRKTDAPKYTEVYSVIMAAVLAGGFWYAQAAFVGSAFLISSIACLTGISCLANQDTAPFGQALGTLGVGGAVAATFFSIPSVVITQALATAAAGGLLGYIISVRSEVTDLPQLVAAFHSLVGLAATATALADFMAHSSMTGLGHLASVYVAACIGALTITGSLVAFGKLQGLLSGAAMKIPLQNPINAGIVAVTGFFLAKFFMAPAITPLLVGTGLFALLGYLVASQVGGGDMPVVITLLNSASGWALCAEGFALGNALLVIVGSLIGASGAMLSLEMCEAMNVSVAQVLKITSKVKPGAGGDGEICEIDGDCTETLVESVAEHLCAAKKVMIVPGYGLAVAKGQYALSETVKFLKAGGADVKIMIHPVAGRLPGQLNVLLAESGIDYDDVLDMEENNEPEDWEDIDLALVVGANDTVNPLAETEPNCEIYGMPVIRCWLAKEVVMLKRSLGAGYAALPNPLMYNENSLMLLGDAKCNLEYMRDEVRTKMSDTCLIDL</sequence>
<keyword evidence="7" id="KW-1278">Translocase</keyword>
<keyword evidence="3" id="KW-1003">Cell membrane</keyword>
<comment type="subcellular location">
    <subcellularLocation>
        <location evidence="1">Cell inner membrane</location>
        <topology evidence="1">Multi-pass membrane protein</topology>
    </subcellularLocation>
</comment>
<keyword evidence="8 12" id="KW-1133">Transmembrane helix</keyword>
<dbReference type="EMBL" id="LGRX02002703">
    <property type="protein sequence ID" value="KAK3283633.1"/>
    <property type="molecule type" value="Genomic_DNA"/>
</dbReference>
<evidence type="ECO:0000256" key="3">
    <source>
        <dbReference type="ARBA" id="ARBA00022475"/>
    </source>
</evidence>